<dbReference type="AlphaFoldDB" id="A0A9P9XGG1"/>
<dbReference type="InterPro" id="IPR052427">
    <property type="entry name" value="Glycosyltrans_GT2/GT47"/>
</dbReference>
<dbReference type="Pfam" id="PF13641">
    <property type="entry name" value="Glyco_tranf_2_3"/>
    <property type="match status" value="1"/>
</dbReference>
<dbReference type="PANTHER" id="PTHR47844">
    <property type="entry name" value="SYNTHASE CPS1, PUTATIVE (AFU_ORTHOLOGUE AFUA_7G02500)-RELATED"/>
    <property type="match status" value="1"/>
</dbReference>
<comment type="subcellular location">
    <subcellularLocation>
        <location evidence="1">Membrane</location>
    </subcellularLocation>
</comment>
<keyword evidence="5 8" id="KW-1133">Transmembrane helix</keyword>
<dbReference type="Gene3D" id="3.90.550.10">
    <property type="entry name" value="Spore Coat Polysaccharide Biosynthesis Protein SpsA, Chain A"/>
    <property type="match status" value="1"/>
</dbReference>
<evidence type="ECO:0000256" key="5">
    <source>
        <dbReference type="ARBA" id="ARBA00022989"/>
    </source>
</evidence>
<dbReference type="GO" id="GO:0016020">
    <property type="term" value="C:membrane"/>
    <property type="evidence" value="ECO:0007669"/>
    <property type="project" value="UniProtKB-SubCell"/>
</dbReference>
<proteinExistence type="predicted"/>
<evidence type="ECO:0000256" key="1">
    <source>
        <dbReference type="ARBA" id="ARBA00004370"/>
    </source>
</evidence>
<keyword evidence="10" id="KW-1185">Reference proteome</keyword>
<evidence type="ECO:0000256" key="6">
    <source>
        <dbReference type="ARBA" id="ARBA00023136"/>
    </source>
</evidence>
<evidence type="ECO:0000313" key="10">
    <source>
        <dbReference type="Proteomes" id="UP001056436"/>
    </source>
</evidence>
<keyword evidence="6 8" id="KW-0472">Membrane</keyword>
<dbReference type="Proteomes" id="UP001056436">
    <property type="component" value="Unassembled WGS sequence"/>
</dbReference>
<dbReference type="GO" id="GO:0016757">
    <property type="term" value="F:glycosyltransferase activity"/>
    <property type="evidence" value="ECO:0007669"/>
    <property type="project" value="UniProtKB-KW"/>
</dbReference>
<dbReference type="InterPro" id="IPR029044">
    <property type="entry name" value="Nucleotide-diphossugar_trans"/>
</dbReference>
<accession>A0A9P9XGG1</accession>
<sequence>MALALGALWAWSVYDKAVISYYSSKYKPAPLPKEPSYSPADVSIIVPTIDTESTFTECMRLWLKSKPREVIIVTVERNRDRIVRLLEPLKEDADKIVILCAPLANKRVQLVVGVKAARGSILALVDDDVYWRAAGVLPYLLAPFENAKVGAVAGIQSAEIRTDRQDPNVITVWEATSTYDLCQWKGSREVHFAADGGCWCLSARTLLIRASILQDPSFVNTYTHEIIGHKLVNTADDVVLTGWVFDSGWEVFIQNVPEAEITTNIPEDHKFALQILRWDRGNFRTFLGYIFVHPGLPKLMRRHPYTTFKMIERLARPIQALMYLWAWLQTLSTVPWIAFAFLAWVIGGWGGWVSSYKSFLKKYPYCGRQWWGFIVMDLFGPVVDIYVYFTMNNDSWLTRVADIQEMK</sequence>
<keyword evidence="7" id="KW-0325">Glycoprotein</keyword>
<dbReference type="SUPFAM" id="SSF53448">
    <property type="entry name" value="Nucleotide-diphospho-sugar transferases"/>
    <property type="match status" value="1"/>
</dbReference>
<organism evidence="9 10">
    <name type="scientific">Colletotrichum abscissum</name>
    <dbReference type="NCBI Taxonomy" id="1671311"/>
    <lineage>
        <taxon>Eukaryota</taxon>
        <taxon>Fungi</taxon>
        <taxon>Dikarya</taxon>
        <taxon>Ascomycota</taxon>
        <taxon>Pezizomycotina</taxon>
        <taxon>Sordariomycetes</taxon>
        <taxon>Hypocreomycetidae</taxon>
        <taxon>Glomerellales</taxon>
        <taxon>Glomerellaceae</taxon>
        <taxon>Colletotrichum</taxon>
        <taxon>Colletotrichum acutatum species complex</taxon>
    </lineage>
</organism>
<gene>
    <name evidence="9" type="ORF">CABS02_06501</name>
</gene>
<evidence type="ECO:0000256" key="2">
    <source>
        <dbReference type="ARBA" id="ARBA00022676"/>
    </source>
</evidence>
<name>A0A9P9XGG1_9PEZI</name>
<evidence type="ECO:0000256" key="3">
    <source>
        <dbReference type="ARBA" id="ARBA00022679"/>
    </source>
</evidence>
<keyword evidence="3" id="KW-0808">Transferase</keyword>
<evidence type="ECO:0000256" key="4">
    <source>
        <dbReference type="ARBA" id="ARBA00022692"/>
    </source>
</evidence>
<dbReference type="OrthoDB" id="2849215at2759"/>
<evidence type="ECO:0000313" key="9">
    <source>
        <dbReference type="EMBL" id="KAI3553360.1"/>
    </source>
</evidence>
<comment type="caution">
    <text evidence="9">The sequence shown here is derived from an EMBL/GenBank/DDBJ whole genome shotgun (WGS) entry which is preliminary data.</text>
</comment>
<keyword evidence="2" id="KW-0328">Glycosyltransferase</keyword>
<feature type="transmembrane region" description="Helical" evidence="8">
    <location>
        <begin position="321"/>
        <end position="350"/>
    </location>
</feature>
<keyword evidence="4 8" id="KW-0812">Transmembrane</keyword>
<feature type="transmembrane region" description="Helical" evidence="8">
    <location>
        <begin position="370"/>
        <end position="389"/>
    </location>
</feature>
<dbReference type="PANTHER" id="PTHR47844:SF1">
    <property type="entry name" value="EXOSTOSIN-LIKE 2"/>
    <property type="match status" value="1"/>
</dbReference>
<evidence type="ECO:0000256" key="8">
    <source>
        <dbReference type="SAM" id="Phobius"/>
    </source>
</evidence>
<protein>
    <submittedName>
        <fullName evidence="9">Glycosyltransferase family 2</fullName>
    </submittedName>
</protein>
<reference evidence="9" key="1">
    <citation type="submission" date="2019-01" db="EMBL/GenBank/DDBJ databases">
        <title>Colletotrichum abscissum LGMF1257.</title>
        <authorList>
            <person name="Baroncelli R."/>
        </authorList>
    </citation>
    <scope>NUCLEOTIDE SEQUENCE</scope>
    <source>
        <strain evidence="9">Ca142</strain>
    </source>
</reference>
<evidence type="ECO:0000256" key="7">
    <source>
        <dbReference type="ARBA" id="ARBA00023180"/>
    </source>
</evidence>
<dbReference type="EMBL" id="SDAQ01000031">
    <property type="protein sequence ID" value="KAI3553360.1"/>
    <property type="molecule type" value="Genomic_DNA"/>
</dbReference>